<evidence type="ECO:0000256" key="1">
    <source>
        <dbReference type="ARBA" id="ARBA00005698"/>
    </source>
</evidence>
<feature type="transmembrane region" description="Helical" evidence="2">
    <location>
        <begin position="56"/>
        <end position="79"/>
    </location>
</feature>
<feature type="transmembrane region" description="Helical" evidence="2">
    <location>
        <begin position="6"/>
        <end position="26"/>
    </location>
</feature>
<feature type="transmembrane region" description="Helical" evidence="2">
    <location>
        <begin position="145"/>
        <end position="166"/>
    </location>
</feature>
<keyword evidence="2" id="KW-0812">Transmembrane</keyword>
<dbReference type="Gene3D" id="1.20.120.1200">
    <property type="entry name" value="NADH-ubiquinone/plastoquinone oxidoreductase chain 6, subunit NuoJ"/>
    <property type="match status" value="1"/>
</dbReference>
<comment type="catalytic activity">
    <reaction evidence="2">
        <text>a quinone + NADH + 5 H(+)(in) = a quinol + NAD(+) + 4 H(+)(out)</text>
        <dbReference type="Rhea" id="RHEA:57888"/>
        <dbReference type="ChEBI" id="CHEBI:15378"/>
        <dbReference type="ChEBI" id="CHEBI:24646"/>
        <dbReference type="ChEBI" id="CHEBI:57540"/>
        <dbReference type="ChEBI" id="CHEBI:57945"/>
        <dbReference type="ChEBI" id="CHEBI:132124"/>
    </reaction>
</comment>
<dbReference type="GO" id="GO:0048038">
    <property type="term" value="F:quinone binding"/>
    <property type="evidence" value="ECO:0007669"/>
    <property type="project" value="UniProtKB-UniRule"/>
</dbReference>
<feature type="transmembrane region" description="Helical" evidence="2">
    <location>
        <begin position="91"/>
        <end position="115"/>
    </location>
</feature>
<dbReference type="Proteomes" id="UP000075260">
    <property type="component" value="Unassembled WGS sequence"/>
</dbReference>
<evidence type="ECO:0000256" key="2">
    <source>
        <dbReference type="RuleBase" id="RU004429"/>
    </source>
</evidence>
<organism evidence="4 5">
    <name type="scientific">Sorangium cellulosum</name>
    <name type="common">Polyangium cellulosum</name>
    <dbReference type="NCBI Taxonomy" id="56"/>
    <lineage>
        <taxon>Bacteria</taxon>
        <taxon>Pseudomonadati</taxon>
        <taxon>Myxococcota</taxon>
        <taxon>Polyangia</taxon>
        <taxon>Polyangiales</taxon>
        <taxon>Polyangiaceae</taxon>
        <taxon>Sorangium</taxon>
    </lineage>
</organism>
<evidence type="ECO:0000256" key="3">
    <source>
        <dbReference type="SAM" id="MobiDB-lite"/>
    </source>
</evidence>
<comment type="caution">
    <text evidence="4">The sequence shown here is derived from an EMBL/GenBank/DDBJ whole genome shotgun (WGS) entry which is preliminary data.</text>
</comment>
<dbReference type="RefSeq" id="WP_061612264.1">
    <property type="nucleotide sequence ID" value="NZ_JEMA01001023.1"/>
</dbReference>
<keyword evidence="2" id="KW-0874">Quinone</keyword>
<keyword evidence="2" id="KW-0472">Membrane</keyword>
<keyword evidence="2" id="KW-0520">NAD</keyword>
<comment type="function">
    <text evidence="2">NDH-1 shuttles electrons from NADH, via FMN and iron-sulfur (Fe-S) centers, to quinones in the respiratory chain. Couples the redox reaction to proton translocation (for every two electrons transferred, four hydrogen ions are translocated across the cytoplasmic membrane), and thus conserves the redox energy in a proton gradient.</text>
</comment>
<keyword evidence="2" id="KW-1003">Cell membrane</keyword>
<evidence type="ECO:0000313" key="5">
    <source>
        <dbReference type="Proteomes" id="UP000075260"/>
    </source>
</evidence>
<sequence length="217" mass="22196">MKIFEFAFFGLASLLVLLGGLATVAARNPIRGAMGLLTAIFGIAGLYLMLSAEFLAAIQILVYAGAVVILFLFVIMLLGPSATSPRDARTAVPRYLGAGVFSVGAISALLLTISASKPGVTVVPPAPESLGTIDALGHELFTKGIVPFELSGALLLVAVIGAVAVARGRQVDPTLLPAAPSSPDPRDQVPVRDAAAPDAQPGALTGHFTLSTKEPKS</sequence>
<feature type="transmembrane region" description="Helical" evidence="2">
    <location>
        <begin position="33"/>
        <end position="50"/>
    </location>
</feature>
<dbReference type="EC" id="7.1.1.-" evidence="2"/>
<dbReference type="InterPro" id="IPR001457">
    <property type="entry name" value="NADH_UbQ/plastoQ_OxRdtase_su6"/>
</dbReference>
<accession>A0A150Q5G0</accession>
<dbReference type="PANTHER" id="PTHR33269:SF17">
    <property type="entry name" value="NADH-UBIQUINONE OXIDOREDUCTASE CHAIN 6"/>
    <property type="match status" value="1"/>
</dbReference>
<dbReference type="PANTHER" id="PTHR33269">
    <property type="entry name" value="NADH-UBIQUINONE OXIDOREDUCTASE CHAIN 6"/>
    <property type="match status" value="1"/>
</dbReference>
<dbReference type="EMBL" id="JEMA01001023">
    <property type="protein sequence ID" value="KYF63231.1"/>
    <property type="molecule type" value="Genomic_DNA"/>
</dbReference>
<dbReference type="GO" id="GO:0005886">
    <property type="term" value="C:plasma membrane"/>
    <property type="evidence" value="ECO:0007669"/>
    <property type="project" value="UniProtKB-SubCell"/>
</dbReference>
<protein>
    <recommendedName>
        <fullName evidence="2">NADH-quinone oxidoreductase subunit J</fullName>
        <ecNumber evidence="2">7.1.1.-</ecNumber>
    </recommendedName>
</protein>
<feature type="region of interest" description="Disordered" evidence="3">
    <location>
        <begin position="174"/>
        <end position="217"/>
    </location>
</feature>
<name>A0A150Q5G0_SORCE</name>
<gene>
    <name evidence="4" type="ORF">BE15_24280</name>
</gene>
<dbReference type="Pfam" id="PF00499">
    <property type="entry name" value="Oxidored_q3"/>
    <property type="match status" value="1"/>
</dbReference>
<reference evidence="4 5" key="1">
    <citation type="submission" date="2014-02" db="EMBL/GenBank/DDBJ databases">
        <title>The small core and large imbalanced accessory genome model reveals a collaborative survival strategy of Sorangium cellulosum strains in nature.</title>
        <authorList>
            <person name="Han K."/>
            <person name="Peng R."/>
            <person name="Blom J."/>
            <person name="Li Y.-Z."/>
        </authorList>
    </citation>
    <scope>NUCLEOTIDE SEQUENCE [LARGE SCALE GENOMIC DNA]</scope>
    <source>
        <strain evidence="4 5">So0008-312</strain>
    </source>
</reference>
<comment type="subcellular location">
    <subcellularLocation>
        <location evidence="2">Cell membrane</location>
        <topology evidence="2">Multi-pass membrane protein</topology>
    </subcellularLocation>
</comment>
<dbReference type="AlphaFoldDB" id="A0A150Q5G0"/>
<dbReference type="GO" id="GO:0008137">
    <property type="term" value="F:NADH dehydrogenase (ubiquinone) activity"/>
    <property type="evidence" value="ECO:0007669"/>
    <property type="project" value="UniProtKB-UniRule"/>
</dbReference>
<keyword evidence="2" id="KW-1133">Transmembrane helix</keyword>
<evidence type="ECO:0000313" key="4">
    <source>
        <dbReference type="EMBL" id="KYF63231.1"/>
    </source>
</evidence>
<dbReference type="OrthoDB" id="9790848at2"/>
<comment type="similarity">
    <text evidence="1 2">Belongs to the complex I subunit 6 family.</text>
</comment>
<proteinExistence type="inferred from homology"/>
<feature type="compositionally biased region" description="Polar residues" evidence="3">
    <location>
        <begin position="208"/>
        <end position="217"/>
    </location>
</feature>
<dbReference type="InterPro" id="IPR042106">
    <property type="entry name" value="Nuo/plastoQ_OxRdtase_6_NuoJ"/>
</dbReference>